<dbReference type="EMBL" id="LAZR01024184">
    <property type="protein sequence ID" value="KKL76017.1"/>
    <property type="molecule type" value="Genomic_DNA"/>
</dbReference>
<evidence type="ECO:0000313" key="6">
    <source>
        <dbReference type="EMBL" id="KKL76017.1"/>
    </source>
</evidence>
<dbReference type="InterPro" id="IPR004843">
    <property type="entry name" value="Calcineurin-like_PHP"/>
</dbReference>
<evidence type="ECO:0000256" key="1">
    <source>
        <dbReference type="ARBA" id="ARBA00022723"/>
    </source>
</evidence>
<reference evidence="6" key="1">
    <citation type="journal article" date="2015" name="Nature">
        <title>Complex archaea that bridge the gap between prokaryotes and eukaryotes.</title>
        <authorList>
            <person name="Spang A."/>
            <person name="Saw J.H."/>
            <person name="Jorgensen S.L."/>
            <person name="Zaremba-Niedzwiedzka K."/>
            <person name="Martijn J."/>
            <person name="Lind A.E."/>
            <person name="van Eijk R."/>
            <person name="Schleper C."/>
            <person name="Guy L."/>
            <person name="Ettema T.J."/>
        </authorList>
    </citation>
    <scope>NUCLEOTIDE SEQUENCE</scope>
</reference>
<evidence type="ECO:0000256" key="2">
    <source>
        <dbReference type="ARBA" id="ARBA00022801"/>
    </source>
</evidence>
<accession>A0A0F9HLH8</accession>
<comment type="caution">
    <text evidence="6">The sequence shown here is derived from an EMBL/GenBank/DDBJ whole genome shotgun (WGS) entry which is preliminary data.</text>
</comment>
<dbReference type="GO" id="GO:0016787">
    <property type="term" value="F:hydrolase activity"/>
    <property type="evidence" value="ECO:0007669"/>
    <property type="project" value="UniProtKB-KW"/>
</dbReference>
<keyword evidence="2" id="KW-0378">Hydrolase</keyword>
<proteinExistence type="inferred from homology"/>
<evidence type="ECO:0000256" key="3">
    <source>
        <dbReference type="ARBA" id="ARBA00023004"/>
    </source>
</evidence>
<keyword evidence="3" id="KW-0408">Iron</keyword>
<name>A0A0F9HLH8_9ZZZZ</name>
<protein>
    <recommendedName>
        <fullName evidence="5">Calcineurin-like phosphoesterase domain-containing protein</fullName>
    </recommendedName>
</protein>
<dbReference type="PANTHER" id="PTHR42988">
    <property type="entry name" value="PHOSPHOHYDROLASE"/>
    <property type="match status" value="1"/>
</dbReference>
<dbReference type="PANTHER" id="PTHR42988:SF2">
    <property type="entry name" value="CYCLIC NUCLEOTIDE PHOSPHODIESTERASE CBUA0032-RELATED"/>
    <property type="match status" value="1"/>
</dbReference>
<dbReference type="AlphaFoldDB" id="A0A0F9HLH8"/>
<dbReference type="Pfam" id="PF00149">
    <property type="entry name" value="Metallophos"/>
    <property type="match status" value="1"/>
</dbReference>
<keyword evidence="1" id="KW-0479">Metal-binding</keyword>
<dbReference type="SUPFAM" id="SSF56300">
    <property type="entry name" value="Metallo-dependent phosphatases"/>
    <property type="match status" value="1"/>
</dbReference>
<evidence type="ECO:0000256" key="4">
    <source>
        <dbReference type="ARBA" id="ARBA00025742"/>
    </source>
</evidence>
<evidence type="ECO:0000259" key="5">
    <source>
        <dbReference type="Pfam" id="PF00149"/>
    </source>
</evidence>
<feature type="domain" description="Calcineurin-like phosphoesterase" evidence="5">
    <location>
        <begin position="3"/>
        <end position="92"/>
    </location>
</feature>
<dbReference type="InterPro" id="IPR050884">
    <property type="entry name" value="CNP_phosphodiesterase-III"/>
</dbReference>
<comment type="similarity">
    <text evidence="4">Belongs to the cyclic nucleotide phosphodiesterase class-III family.</text>
</comment>
<gene>
    <name evidence="6" type="ORF">LCGC14_2049130</name>
</gene>
<sequence length="175" mass="20235">MSRLIHLSDLHFGKDRPDLLAPLLSAVNGYDPDLVIISGDLTQRAREKEYRAARAFIDRINAPVLSVPGNHDIPLHRPFTRFLTPWRYYRYWIDRDLTPVHEGPDFIAVGINTVDRFKWQTGKLGLRRLRRACRALSRGGENTLRIAVCRHRRIVTPANYSIYYSFLPSLSARIP</sequence>
<organism evidence="6">
    <name type="scientific">marine sediment metagenome</name>
    <dbReference type="NCBI Taxonomy" id="412755"/>
    <lineage>
        <taxon>unclassified sequences</taxon>
        <taxon>metagenomes</taxon>
        <taxon>ecological metagenomes</taxon>
    </lineage>
</organism>
<dbReference type="InterPro" id="IPR029052">
    <property type="entry name" value="Metallo-depent_PP-like"/>
</dbReference>
<dbReference type="GO" id="GO:0046872">
    <property type="term" value="F:metal ion binding"/>
    <property type="evidence" value="ECO:0007669"/>
    <property type="project" value="UniProtKB-KW"/>
</dbReference>
<dbReference type="Gene3D" id="3.60.21.10">
    <property type="match status" value="1"/>
</dbReference>